<reference evidence="2 3" key="1">
    <citation type="submission" date="2014-04" db="EMBL/GenBank/DDBJ databases">
        <authorList>
            <consortium name="DOE Joint Genome Institute"/>
            <person name="Kuo A."/>
            <person name="Girlanda M."/>
            <person name="Perotto S."/>
            <person name="Kohler A."/>
            <person name="Nagy L.G."/>
            <person name="Floudas D."/>
            <person name="Copeland A."/>
            <person name="Barry K.W."/>
            <person name="Cichocki N."/>
            <person name="Veneault-Fourrey C."/>
            <person name="LaButti K."/>
            <person name="Lindquist E.A."/>
            <person name="Lipzen A."/>
            <person name="Lundell T."/>
            <person name="Morin E."/>
            <person name="Murat C."/>
            <person name="Sun H."/>
            <person name="Tunlid A."/>
            <person name="Henrissat B."/>
            <person name="Grigoriev I.V."/>
            <person name="Hibbett D.S."/>
            <person name="Martin F."/>
            <person name="Nordberg H.P."/>
            <person name="Cantor M.N."/>
            <person name="Hua S.X."/>
        </authorList>
    </citation>
    <scope>NUCLEOTIDE SEQUENCE [LARGE SCALE GENOMIC DNA]</scope>
    <source>
        <strain evidence="2 3">MUT 4182</strain>
    </source>
</reference>
<proteinExistence type="predicted"/>
<feature type="region of interest" description="Disordered" evidence="1">
    <location>
        <begin position="1"/>
        <end position="23"/>
    </location>
</feature>
<evidence type="ECO:0000256" key="1">
    <source>
        <dbReference type="SAM" id="MobiDB-lite"/>
    </source>
</evidence>
<evidence type="ECO:0000313" key="3">
    <source>
        <dbReference type="Proteomes" id="UP000054248"/>
    </source>
</evidence>
<dbReference type="HOGENOM" id="CLU_1448727_0_0_1"/>
<gene>
    <name evidence="2" type="ORF">M407DRAFT_159490</name>
</gene>
<dbReference type="AlphaFoldDB" id="A0A0C3L823"/>
<protein>
    <submittedName>
        <fullName evidence="2">Uncharacterized protein</fullName>
    </submittedName>
</protein>
<dbReference type="Proteomes" id="UP000054248">
    <property type="component" value="Unassembled WGS sequence"/>
</dbReference>
<dbReference type="EMBL" id="KN822976">
    <property type="protein sequence ID" value="KIO29988.1"/>
    <property type="molecule type" value="Genomic_DNA"/>
</dbReference>
<feature type="compositionally biased region" description="Polar residues" evidence="1">
    <location>
        <begin position="10"/>
        <end position="19"/>
    </location>
</feature>
<reference evidence="3" key="2">
    <citation type="submission" date="2015-01" db="EMBL/GenBank/DDBJ databases">
        <title>Evolutionary Origins and Diversification of the Mycorrhizal Mutualists.</title>
        <authorList>
            <consortium name="DOE Joint Genome Institute"/>
            <consortium name="Mycorrhizal Genomics Consortium"/>
            <person name="Kohler A."/>
            <person name="Kuo A."/>
            <person name="Nagy L.G."/>
            <person name="Floudas D."/>
            <person name="Copeland A."/>
            <person name="Barry K.W."/>
            <person name="Cichocki N."/>
            <person name="Veneault-Fourrey C."/>
            <person name="LaButti K."/>
            <person name="Lindquist E.A."/>
            <person name="Lipzen A."/>
            <person name="Lundell T."/>
            <person name="Morin E."/>
            <person name="Murat C."/>
            <person name="Riley R."/>
            <person name="Ohm R."/>
            <person name="Sun H."/>
            <person name="Tunlid A."/>
            <person name="Henrissat B."/>
            <person name="Grigoriev I.V."/>
            <person name="Hibbett D.S."/>
            <person name="Martin F."/>
        </authorList>
    </citation>
    <scope>NUCLEOTIDE SEQUENCE [LARGE SCALE GENOMIC DNA]</scope>
    <source>
        <strain evidence="3">MUT 4182</strain>
    </source>
</reference>
<organism evidence="2 3">
    <name type="scientific">Tulasnella calospora MUT 4182</name>
    <dbReference type="NCBI Taxonomy" id="1051891"/>
    <lineage>
        <taxon>Eukaryota</taxon>
        <taxon>Fungi</taxon>
        <taxon>Dikarya</taxon>
        <taxon>Basidiomycota</taxon>
        <taxon>Agaricomycotina</taxon>
        <taxon>Agaricomycetes</taxon>
        <taxon>Cantharellales</taxon>
        <taxon>Tulasnellaceae</taxon>
        <taxon>Tulasnella</taxon>
    </lineage>
</organism>
<keyword evidence="3" id="KW-1185">Reference proteome</keyword>
<sequence length="187" mass="21545">MAVKGKFGDASTSGANSSSHKAHQARKISDVTLLVQGIRNRVLRLYSQCEALFSIIFPDSPSRIQELEDEFEGGWLEAMESISDIRSEIRATAEKGNQRSQRLQFFLFIVEQMRHGHYSPGQWAEAMKGQHLEEFMSRPFVSKPWFYTTPSLGLNLLFLSEWTYIDSRARRRYPKTSEELHDVRPDS</sequence>
<evidence type="ECO:0000313" key="2">
    <source>
        <dbReference type="EMBL" id="KIO29988.1"/>
    </source>
</evidence>
<accession>A0A0C3L823</accession>
<name>A0A0C3L823_9AGAM</name>